<feature type="domain" description="HYR" evidence="4">
    <location>
        <begin position="155"/>
        <end position="236"/>
    </location>
</feature>
<dbReference type="InterPro" id="IPR013783">
    <property type="entry name" value="Ig-like_fold"/>
</dbReference>
<dbReference type="InterPro" id="IPR003410">
    <property type="entry name" value="HYR_dom"/>
</dbReference>
<organism evidence="5 6">
    <name type="scientific">Croceimicrobium hydrocarbonivorans</name>
    <dbReference type="NCBI Taxonomy" id="2761580"/>
    <lineage>
        <taxon>Bacteria</taxon>
        <taxon>Pseudomonadati</taxon>
        <taxon>Bacteroidota</taxon>
        <taxon>Flavobacteriia</taxon>
        <taxon>Flavobacteriales</taxon>
        <taxon>Owenweeksiaceae</taxon>
        <taxon>Croceimicrobium</taxon>
    </lineage>
</organism>
<proteinExistence type="predicted"/>
<accession>A0A7H0VAU8</accession>
<dbReference type="Proteomes" id="UP000516305">
    <property type="component" value="Chromosome"/>
</dbReference>
<name>A0A7H0VAU8_9FLAO</name>
<feature type="signal peptide" evidence="3">
    <location>
        <begin position="1"/>
        <end position="22"/>
    </location>
</feature>
<protein>
    <submittedName>
        <fullName evidence="5">HYR domain-containing protein</fullName>
    </submittedName>
</protein>
<evidence type="ECO:0000313" key="6">
    <source>
        <dbReference type="Proteomes" id="UP000516305"/>
    </source>
</evidence>
<dbReference type="NCBIfam" id="TIGR04183">
    <property type="entry name" value="Por_Secre_tail"/>
    <property type="match status" value="1"/>
</dbReference>
<dbReference type="Gene3D" id="2.60.40.740">
    <property type="match status" value="1"/>
</dbReference>
<keyword evidence="1 3" id="KW-0732">Signal</keyword>
<keyword evidence="6" id="KW-1185">Reference proteome</keyword>
<dbReference type="PANTHER" id="PTHR24273:SF32">
    <property type="entry name" value="HYALIN"/>
    <property type="match status" value="1"/>
</dbReference>
<evidence type="ECO:0000313" key="5">
    <source>
        <dbReference type="EMBL" id="QNR22846.1"/>
    </source>
</evidence>
<feature type="domain" description="HYR" evidence="4">
    <location>
        <begin position="313"/>
        <end position="402"/>
    </location>
</feature>
<gene>
    <name evidence="5" type="ORF">H4K34_10690</name>
</gene>
<evidence type="ECO:0000259" key="4">
    <source>
        <dbReference type="PROSITE" id="PS50825"/>
    </source>
</evidence>
<dbReference type="PANTHER" id="PTHR24273">
    <property type="entry name" value="FI04643P-RELATED"/>
    <property type="match status" value="1"/>
</dbReference>
<dbReference type="Gene3D" id="2.60.40.10">
    <property type="entry name" value="Immunoglobulins"/>
    <property type="match status" value="4"/>
</dbReference>
<evidence type="ECO:0000256" key="2">
    <source>
        <dbReference type="ARBA" id="ARBA00022737"/>
    </source>
</evidence>
<dbReference type="Pfam" id="PF02494">
    <property type="entry name" value="HYR"/>
    <property type="match status" value="2"/>
</dbReference>
<dbReference type="RefSeq" id="WP_210757413.1">
    <property type="nucleotide sequence ID" value="NZ_CP060139.1"/>
</dbReference>
<evidence type="ECO:0000256" key="3">
    <source>
        <dbReference type="SAM" id="SignalP"/>
    </source>
</evidence>
<dbReference type="Pfam" id="PF13573">
    <property type="entry name" value="SprB"/>
    <property type="match status" value="1"/>
</dbReference>
<feature type="chain" id="PRO_5028895134" evidence="3">
    <location>
        <begin position="23"/>
        <end position="1580"/>
    </location>
</feature>
<keyword evidence="2" id="KW-0677">Repeat</keyword>
<dbReference type="PROSITE" id="PS50825">
    <property type="entry name" value="HYR"/>
    <property type="match status" value="3"/>
</dbReference>
<feature type="domain" description="HYR" evidence="4">
    <location>
        <begin position="1172"/>
        <end position="1253"/>
    </location>
</feature>
<dbReference type="Pfam" id="PF18962">
    <property type="entry name" value="Por_Secre_tail"/>
    <property type="match status" value="1"/>
</dbReference>
<dbReference type="InterPro" id="IPR025667">
    <property type="entry name" value="SprB_repeat"/>
</dbReference>
<dbReference type="EMBL" id="CP060139">
    <property type="protein sequence ID" value="QNR22846.1"/>
    <property type="molecule type" value="Genomic_DNA"/>
</dbReference>
<reference evidence="5 6" key="1">
    <citation type="submission" date="2020-08" db="EMBL/GenBank/DDBJ databases">
        <title>Croceimicrobium hydrocarbonivorans gen. nov., sp. nov., a novel marine bacterium isolated from a bacterial consortium that degrades polyethylene terephthalate.</title>
        <authorList>
            <person name="Liu R."/>
        </authorList>
    </citation>
    <scope>NUCLEOTIDE SEQUENCE [LARGE SCALE GENOMIC DNA]</scope>
    <source>
        <strain evidence="5 6">A20-9</strain>
    </source>
</reference>
<dbReference type="KEGG" id="chyd:H4K34_10690"/>
<dbReference type="InterPro" id="IPR026444">
    <property type="entry name" value="Secre_tail"/>
</dbReference>
<sequence length="1580" mass="160745">MKPNKLFFTALCALGLSFSVVAHGVQVRWNIVPSTGAIRVWIEHWHGNAAGSGTYSSFPLNIQYTIGGVTTSQTYYGAGAVDDTHWSNLPGGGGSSAYLTGCSSLQNTYGDWVYWDFNPPACNTPVSLTIISGPSAYTTEACGNLYPLTINSSFNDNTGPAITANDITVAPSTASCGAVVTNYNVSAVDACGGSVSTSYSIAPGSTFPQGTTPVTVSSTDQYGNTSTASFNVIVADNQAPTVLTQNANISLQNGTATITAADIDNGSFDNACGGIASMSVSPNTFDCSNIGPNNVWLTVTDIYGNTATGSAMVNVSDPVAPGINGPGNITVTAQTGRCLAEVNYSVIASLYSCAIQQDLSGAPSTGLASGSSFPLGTTTNSFSVTDAQGRTANYSFDVTVVQPNPVGVNAGNDQSICVGGSTQLNASLFNLPTGSGTSNSSTALCLYDANGGNCGFGTNLCSDGYNWFYNSGVSANYQGGGALSSMDVRLYYANCDNTSSISISVNGTSVYSFTPAYSCYCDALNYGSYPNTISLSAAQLAGVWNSGGTNTIYVHFNGQVAVAGVQAIVNASTSSFSWISGPNIADANDPNTSVSPSTTSDYVAQYTTAEGCIATDTVRVTVNPLPSVSLASFNPISFYANPISLSGGSPAGGVYSGAGVSNASFDPGATNIGLQTIYYTYTDANGCSNTDSATIDVIPCNIQLSETHSNVSCPGGNDAAIDLTTANTNNGESFSWTGPNGFTASTEDLSALAAGTYTVVVTDGNGCTETLSVVIVDNPDNTAPTILTQNVSLVLDANGTATIQGSATSAPVFDGSLSNEPTGYNLSNMTDWTVLHGNVDVDNFISSSASGRTIDLAGNTNAKIESNGSVNLVPGDYVINFLHLNNAGSGESTDQFRLTIGTAYSQIFTSTNSLKNESISFTVNASEMAKVTLEQLGANDASGCFVADLMLERIIPGTYLIDGGSYDNCQLASLTASQVNFDCSDLGANTVVLVGLDASGNTASASAVVTVVDNMAPSVITQNIAVALDANGAASISAADIDNGSSDVCGISSMSVSPSSFSCADVGVQTVTLSVSDASGNLATGTATVTVSDAIAPSVSTQNAIVYLDANGSASISANDIDNGSADACGVATYSLDKDQFACADLGVNVVQLTVTDVNGNSASASATVEVRDAINPVISGMPADIVIVPQPNDCSPSVSWTAPTASDNCSVSLSSSHNPGDNFNVGTTTVTYTATDAAGNSVSASFTISVNPTPVSVSLSSPVYIGGDNISCNGAADGSIDLSANGGCEPYTYAWSNGSSAEDLNALTAGTYNVTVTDANGQTASASITLTEPAPVTASASSSGYLSGNGVTGTTLYLGYGPQSINLSASATGGHGPYAYSWSNGASTAATSVSPTATTTYTVTVTDVNGCSVSTSLVVDVVDARCAAGNSNGKGRANNGNGNGGQLSKVYVCHHGNTICIDSSAVASHLSNHNNGNHSCTLGACNGSAKHIDAPSAFEFSVYPNPNDGLFQVQIESAKEQDLRFVITDLQGRVIEIRDDFVVAGITELRFDLSNYATGVYLLEVVGAEEKQISRIIKN</sequence>
<evidence type="ECO:0000256" key="1">
    <source>
        <dbReference type="ARBA" id="ARBA00022729"/>
    </source>
</evidence>